<evidence type="ECO:0000313" key="1">
    <source>
        <dbReference type="EMBL" id="QJA48832.1"/>
    </source>
</evidence>
<accession>A0A6H1ZMY2</accession>
<organism evidence="1">
    <name type="scientific">viral metagenome</name>
    <dbReference type="NCBI Taxonomy" id="1070528"/>
    <lineage>
        <taxon>unclassified sequences</taxon>
        <taxon>metagenomes</taxon>
        <taxon>organismal metagenomes</taxon>
    </lineage>
</organism>
<protein>
    <submittedName>
        <fullName evidence="1">Uncharacterized protein</fullName>
    </submittedName>
</protein>
<reference evidence="1" key="1">
    <citation type="submission" date="2020-03" db="EMBL/GenBank/DDBJ databases">
        <title>The deep terrestrial virosphere.</title>
        <authorList>
            <person name="Holmfeldt K."/>
            <person name="Nilsson E."/>
            <person name="Simone D."/>
            <person name="Lopez-Fernandez M."/>
            <person name="Wu X."/>
            <person name="de Brujin I."/>
            <person name="Lundin D."/>
            <person name="Andersson A."/>
            <person name="Bertilsson S."/>
            <person name="Dopson M."/>
        </authorList>
    </citation>
    <scope>NUCLEOTIDE SEQUENCE</scope>
    <source>
        <strain evidence="1">TM448A01166</strain>
    </source>
</reference>
<name>A0A6H1ZMY2_9ZZZZ</name>
<dbReference type="AlphaFoldDB" id="A0A6H1ZMY2"/>
<gene>
    <name evidence="1" type="ORF">TM448A01166_0004</name>
</gene>
<dbReference type="EMBL" id="MT144105">
    <property type="protein sequence ID" value="QJA48832.1"/>
    <property type="molecule type" value="Genomic_DNA"/>
</dbReference>
<sequence>MSVGIPFHDVYDGIWTCLESRAEFTTAVASGNRIKYTADVETILAWDVAAEESPEVAVVQARMRPGDRNDVAHSECIINWEIWLRAHQQNASDFFDIQWACYRGLSDWMTYLRDALDWSTDLNYVRDCNILSTDESLLRSLHGSKTNRWATAWVFETKLWFTHANLVGT</sequence>
<proteinExistence type="predicted"/>